<dbReference type="GeneID" id="112289306"/>
<dbReference type="PANTHER" id="PTHR31196">
    <property type="entry name" value="RNA POLYMERASE II NUCLEAR LOCALIZATION PROTEIN SLC7A6OS-RELATED"/>
    <property type="match status" value="1"/>
</dbReference>
<evidence type="ECO:0000256" key="11">
    <source>
        <dbReference type="SAM" id="MobiDB-lite"/>
    </source>
</evidence>
<dbReference type="Pfam" id="PF08574">
    <property type="entry name" value="Iwr1"/>
    <property type="match status" value="1"/>
</dbReference>
<dbReference type="HOGENOM" id="CLU_067940_0_0_1"/>
<evidence type="ECO:0000256" key="1">
    <source>
        <dbReference type="ARBA" id="ARBA00003202"/>
    </source>
</evidence>
<keyword evidence="10" id="KW-0175">Coiled coil</keyword>
<evidence type="ECO:0000256" key="4">
    <source>
        <dbReference type="ARBA" id="ARBA00010218"/>
    </source>
</evidence>
<comment type="subcellular location">
    <subcellularLocation>
        <location evidence="3">Cytoplasm</location>
    </subcellularLocation>
    <subcellularLocation>
        <location evidence="2">Nucleus</location>
    </subcellularLocation>
</comment>
<dbReference type="EMBL" id="ABEU02000012">
    <property type="protein sequence ID" value="PNR43849.1"/>
    <property type="molecule type" value="Genomic_DNA"/>
</dbReference>
<proteinExistence type="inferred from homology"/>
<dbReference type="GO" id="GO:0005634">
    <property type="term" value="C:nucleus"/>
    <property type="evidence" value="ECO:0007669"/>
    <property type="project" value="UniProtKB-SubCell"/>
</dbReference>
<feature type="compositionally biased region" description="Acidic residues" evidence="11">
    <location>
        <begin position="306"/>
        <end position="315"/>
    </location>
</feature>
<dbReference type="GO" id="GO:0005737">
    <property type="term" value="C:cytoplasm"/>
    <property type="evidence" value="ECO:0007669"/>
    <property type="project" value="UniProtKB-SubCell"/>
</dbReference>
<evidence type="ECO:0000256" key="7">
    <source>
        <dbReference type="ARBA" id="ARBA00022490"/>
    </source>
</evidence>
<dbReference type="EnsemblPlants" id="Pp3c12_13690V3.1">
    <property type="protein sequence ID" value="Pp3c12_13690V3.1"/>
    <property type="gene ID" value="Pp3c12_13690"/>
</dbReference>
<sequence length="374" mass="42138">MELAEVPPSSIRAQKLAQVNDEANSGLGGSGTPGKLRVVRVKRKREQAPIENLWLEVSDPPSKRHEPDISRLSLSTAEATALPANIVDTTPPSKLLFRRLETVSPSHSQTEASLYESLLQKVKERKHAHENRKEPRDTRAKSKAQEKQKQDQLLAAARIQHEAVAKRARFEQVWKSRRDGAKASAEGVDPDPMRGLFQLYDVVRVDEESAETLEKREKARREAELAQAALVANYLPLLRECMPEAAADIEKDLSSSNVPVETDDYVYDVYAMDEGFSDREGEDEEFYPTVQIVETEGFEWGQPGESDYDSEDSNDENNPLNDYPDEDDFGDFGDQKSNNDSDETDFDLVGSDSGSDYDTAPYDNEQELRWGRRL</sequence>
<accession>A9SEL9</accession>
<feature type="region of interest" description="Disordered" evidence="11">
    <location>
        <begin position="123"/>
        <end position="154"/>
    </location>
</feature>
<evidence type="ECO:0000313" key="15">
    <source>
        <dbReference type="Proteomes" id="UP000006727"/>
    </source>
</evidence>
<evidence type="ECO:0000256" key="3">
    <source>
        <dbReference type="ARBA" id="ARBA00004496"/>
    </source>
</evidence>
<dbReference type="KEGG" id="ppp:112289306"/>
<keyword evidence="9" id="KW-0539">Nucleus</keyword>
<dbReference type="InterPro" id="IPR013883">
    <property type="entry name" value="TF_Iwr1_dom"/>
</dbReference>
<dbReference type="Proteomes" id="UP000006727">
    <property type="component" value="Chromosome 12"/>
</dbReference>
<comment type="function">
    <text evidence="1">Directs RNA polymerase II nuclear import.</text>
</comment>
<comment type="similarity">
    <text evidence="4">Belongs to the IWR1/SLC7A6OS family.</text>
</comment>
<protein>
    <recommendedName>
        <fullName evidence="5">Probable RNA polymerase II nuclear localization protein SLC7A6OS</fullName>
    </recommendedName>
</protein>
<evidence type="ECO:0000256" key="8">
    <source>
        <dbReference type="ARBA" id="ARBA00022927"/>
    </source>
</evidence>
<dbReference type="InterPro" id="IPR040218">
    <property type="entry name" value="SLC7A6OS"/>
</dbReference>
<evidence type="ECO:0000256" key="10">
    <source>
        <dbReference type="SAM" id="Coils"/>
    </source>
</evidence>
<reference evidence="13 15" key="2">
    <citation type="journal article" date="2018" name="Plant J.">
        <title>The Physcomitrella patens chromosome-scale assembly reveals moss genome structure and evolution.</title>
        <authorList>
            <person name="Lang D."/>
            <person name="Ullrich K.K."/>
            <person name="Murat F."/>
            <person name="Fuchs J."/>
            <person name="Jenkins J."/>
            <person name="Haas F.B."/>
            <person name="Piednoel M."/>
            <person name="Gundlach H."/>
            <person name="Van Bel M."/>
            <person name="Meyberg R."/>
            <person name="Vives C."/>
            <person name="Morata J."/>
            <person name="Symeonidi A."/>
            <person name="Hiss M."/>
            <person name="Muchero W."/>
            <person name="Kamisugi Y."/>
            <person name="Saleh O."/>
            <person name="Blanc G."/>
            <person name="Decker E.L."/>
            <person name="van Gessel N."/>
            <person name="Grimwood J."/>
            <person name="Hayes R.D."/>
            <person name="Graham S.W."/>
            <person name="Gunter L.E."/>
            <person name="McDaniel S.F."/>
            <person name="Hoernstein S.N.W."/>
            <person name="Larsson A."/>
            <person name="Li F.W."/>
            <person name="Perroud P.F."/>
            <person name="Phillips J."/>
            <person name="Ranjan P."/>
            <person name="Rokshar D.S."/>
            <person name="Rothfels C.J."/>
            <person name="Schneider L."/>
            <person name="Shu S."/>
            <person name="Stevenson D.W."/>
            <person name="Thummler F."/>
            <person name="Tillich M."/>
            <person name="Villarreal Aguilar J.C."/>
            <person name="Widiez T."/>
            <person name="Wong G.K."/>
            <person name="Wymore A."/>
            <person name="Zhang Y."/>
            <person name="Zimmer A.D."/>
            <person name="Quatrano R.S."/>
            <person name="Mayer K.F.X."/>
            <person name="Goodstein D."/>
            <person name="Casacuberta J.M."/>
            <person name="Vandepoele K."/>
            <person name="Reski R."/>
            <person name="Cuming A.C."/>
            <person name="Tuskan G.A."/>
            <person name="Maumus F."/>
            <person name="Salse J."/>
            <person name="Schmutz J."/>
            <person name="Rensing S.A."/>
        </authorList>
    </citation>
    <scope>NUCLEOTIDE SEQUENCE [LARGE SCALE GENOMIC DNA]</scope>
    <source>
        <strain evidence="14 15">cv. Gransden 2004</strain>
    </source>
</reference>
<dbReference type="PaxDb" id="3218-PP1S70_268V6.1"/>
<evidence type="ECO:0000256" key="5">
    <source>
        <dbReference type="ARBA" id="ARBA00017036"/>
    </source>
</evidence>
<evidence type="ECO:0000259" key="12">
    <source>
        <dbReference type="Pfam" id="PF08574"/>
    </source>
</evidence>
<feature type="compositionally biased region" description="Basic and acidic residues" evidence="11">
    <location>
        <begin position="131"/>
        <end position="150"/>
    </location>
</feature>
<reference evidence="14" key="3">
    <citation type="submission" date="2020-12" db="UniProtKB">
        <authorList>
            <consortium name="EnsemblPlants"/>
        </authorList>
    </citation>
    <scope>IDENTIFICATION</scope>
</reference>
<dbReference type="OMA" id="NPFPLVQ"/>
<dbReference type="eggNOG" id="ENOG502QS78">
    <property type="taxonomic scope" value="Eukaryota"/>
</dbReference>
<feature type="domain" description="Transcription factor Iwr1" evidence="12">
    <location>
        <begin position="263"/>
        <end position="327"/>
    </location>
</feature>
<dbReference type="EnsemblPlants" id="Pp3c12_13690V3.2">
    <property type="protein sequence ID" value="Pp3c12_13690V3.2"/>
    <property type="gene ID" value="Pp3c12_13690"/>
</dbReference>
<evidence type="ECO:0000256" key="2">
    <source>
        <dbReference type="ARBA" id="ARBA00004123"/>
    </source>
</evidence>
<evidence type="ECO:0000256" key="6">
    <source>
        <dbReference type="ARBA" id="ARBA00022448"/>
    </source>
</evidence>
<dbReference type="GO" id="GO:0015031">
    <property type="term" value="P:protein transport"/>
    <property type="evidence" value="ECO:0007669"/>
    <property type="project" value="UniProtKB-KW"/>
</dbReference>
<dbReference type="PANTHER" id="PTHR31196:SF2">
    <property type="entry name" value="RNA POLYMERASE II NUCLEAR LOCALIZATION PROTEIN SLC7A6OS-RELATED"/>
    <property type="match status" value="1"/>
</dbReference>
<evidence type="ECO:0000313" key="14">
    <source>
        <dbReference type="EnsemblPlants" id="Pp3c12_13690V3.1"/>
    </source>
</evidence>
<name>A9SEL9_PHYPA</name>
<dbReference type="AlphaFoldDB" id="A9SEL9"/>
<dbReference type="FunCoup" id="A9SEL9">
    <property type="interactions" value="514"/>
</dbReference>
<dbReference type="STRING" id="3218.A9SEL9"/>
<evidence type="ECO:0000313" key="13">
    <source>
        <dbReference type="EMBL" id="PNR43849.1"/>
    </source>
</evidence>
<dbReference type="RefSeq" id="XP_024390198.1">
    <property type="nucleotide sequence ID" value="XM_024534430.2"/>
</dbReference>
<keyword evidence="15" id="KW-1185">Reference proteome</keyword>
<reference evidence="13 15" key="1">
    <citation type="journal article" date="2008" name="Science">
        <title>The Physcomitrella genome reveals evolutionary insights into the conquest of land by plants.</title>
        <authorList>
            <person name="Rensing S."/>
            <person name="Lang D."/>
            <person name="Zimmer A."/>
            <person name="Terry A."/>
            <person name="Salamov A."/>
            <person name="Shapiro H."/>
            <person name="Nishiyama T."/>
            <person name="Perroud P.-F."/>
            <person name="Lindquist E."/>
            <person name="Kamisugi Y."/>
            <person name="Tanahashi T."/>
            <person name="Sakakibara K."/>
            <person name="Fujita T."/>
            <person name="Oishi K."/>
            <person name="Shin-I T."/>
            <person name="Kuroki Y."/>
            <person name="Toyoda A."/>
            <person name="Suzuki Y."/>
            <person name="Hashimoto A."/>
            <person name="Yamaguchi K."/>
            <person name="Sugano A."/>
            <person name="Kohara Y."/>
            <person name="Fujiyama A."/>
            <person name="Anterola A."/>
            <person name="Aoki S."/>
            <person name="Ashton N."/>
            <person name="Barbazuk W.B."/>
            <person name="Barker E."/>
            <person name="Bennetzen J."/>
            <person name="Bezanilla M."/>
            <person name="Blankenship R."/>
            <person name="Cho S.H."/>
            <person name="Dutcher S."/>
            <person name="Estelle M."/>
            <person name="Fawcett J.A."/>
            <person name="Gundlach H."/>
            <person name="Hanada K."/>
            <person name="Heyl A."/>
            <person name="Hicks K.A."/>
            <person name="Hugh J."/>
            <person name="Lohr M."/>
            <person name="Mayer K."/>
            <person name="Melkozernov A."/>
            <person name="Murata T."/>
            <person name="Nelson D."/>
            <person name="Pils B."/>
            <person name="Prigge M."/>
            <person name="Reiss B."/>
            <person name="Renner T."/>
            <person name="Rombauts S."/>
            <person name="Rushton P."/>
            <person name="Sanderfoot A."/>
            <person name="Schween G."/>
            <person name="Shiu S.-H."/>
            <person name="Stueber K."/>
            <person name="Theodoulou F.L."/>
            <person name="Tu H."/>
            <person name="Van de Peer Y."/>
            <person name="Verrier P.J."/>
            <person name="Waters E."/>
            <person name="Wood A."/>
            <person name="Yang L."/>
            <person name="Cove D."/>
            <person name="Cuming A."/>
            <person name="Hasebe M."/>
            <person name="Lucas S."/>
            <person name="Mishler D.B."/>
            <person name="Reski R."/>
            <person name="Grigoriev I."/>
            <person name="Quatrano R.S."/>
            <person name="Boore J.L."/>
        </authorList>
    </citation>
    <scope>NUCLEOTIDE SEQUENCE [LARGE SCALE GENOMIC DNA]</scope>
    <source>
        <strain evidence="14 15">cv. Gransden 2004</strain>
    </source>
</reference>
<feature type="coiled-coil region" evidence="10">
    <location>
        <begin position="202"/>
        <end position="229"/>
    </location>
</feature>
<keyword evidence="7" id="KW-0963">Cytoplasm</keyword>
<feature type="region of interest" description="Disordered" evidence="11">
    <location>
        <begin position="1"/>
        <end position="35"/>
    </location>
</feature>
<organism evidence="13">
    <name type="scientific">Physcomitrium patens</name>
    <name type="common">Spreading-leaved earth moss</name>
    <name type="synonym">Physcomitrella patens</name>
    <dbReference type="NCBI Taxonomy" id="3218"/>
    <lineage>
        <taxon>Eukaryota</taxon>
        <taxon>Viridiplantae</taxon>
        <taxon>Streptophyta</taxon>
        <taxon>Embryophyta</taxon>
        <taxon>Bryophyta</taxon>
        <taxon>Bryophytina</taxon>
        <taxon>Bryopsida</taxon>
        <taxon>Funariidae</taxon>
        <taxon>Funariales</taxon>
        <taxon>Funariaceae</taxon>
        <taxon>Physcomitrium</taxon>
    </lineage>
</organism>
<gene>
    <name evidence="14" type="primary">LOC112289306</name>
    <name evidence="13" type="ORF">PHYPA_016232</name>
</gene>
<keyword evidence="8" id="KW-0653">Protein transport</keyword>
<dbReference type="Gramene" id="Pp3c12_13690V3.2">
    <property type="protein sequence ID" value="Pp3c12_13690V3.2"/>
    <property type="gene ID" value="Pp3c12_13690"/>
</dbReference>
<keyword evidence="6" id="KW-0813">Transport</keyword>
<dbReference type="Gramene" id="Pp3c12_13690V3.1">
    <property type="protein sequence ID" value="Pp3c12_13690V3.1"/>
    <property type="gene ID" value="Pp3c12_13690"/>
</dbReference>
<feature type="region of interest" description="Disordered" evidence="11">
    <location>
        <begin position="295"/>
        <end position="374"/>
    </location>
</feature>
<evidence type="ECO:0000256" key="9">
    <source>
        <dbReference type="ARBA" id="ARBA00023242"/>
    </source>
</evidence>
<dbReference type="OrthoDB" id="6255506at2759"/>